<reference evidence="9" key="1">
    <citation type="submission" date="2022-12" db="EMBL/GenBank/DDBJ databases">
        <title>Chromosome-level genome assembly of the bean flower thrips Megalurothrips usitatus.</title>
        <authorList>
            <person name="Ma L."/>
            <person name="Liu Q."/>
            <person name="Li H."/>
            <person name="Cai W."/>
        </authorList>
    </citation>
    <scope>NUCLEOTIDE SEQUENCE</scope>
    <source>
        <strain evidence="9">Cailab_2022a</strain>
    </source>
</reference>
<evidence type="ECO:0000256" key="2">
    <source>
        <dbReference type="ARBA" id="ARBA00007232"/>
    </source>
</evidence>
<dbReference type="Proteomes" id="UP001075354">
    <property type="component" value="Chromosome 3"/>
</dbReference>
<dbReference type="Pfam" id="PF18699">
    <property type="entry name" value="MRPL52"/>
    <property type="match status" value="1"/>
</dbReference>
<dbReference type="AlphaFoldDB" id="A0AAV7XYL1"/>
<dbReference type="GO" id="GO:0032543">
    <property type="term" value="P:mitochondrial translation"/>
    <property type="evidence" value="ECO:0007669"/>
    <property type="project" value="InterPro"/>
</dbReference>
<name>A0AAV7XYL1_9NEOP</name>
<accession>A0AAV7XYL1</accession>
<comment type="subcellular location">
    <subcellularLocation>
        <location evidence="1">Mitochondrion</location>
    </subcellularLocation>
</comment>
<evidence type="ECO:0000256" key="3">
    <source>
        <dbReference type="ARBA" id="ARBA00022946"/>
    </source>
</evidence>
<evidence type="ECO:0000313" key="10">
    <source>
        <dbReference type="Proteomes" id="UP001075354"/>
    </source>
</evidence>
<dbReference type="PANTHER" id="PTHR34090">
    <property type="entry name" value="39S RIBOSOMAL PROTEIN L52, MITOCHONDRIAL"/>
    <property type="match status" value="1"/>
</dbReference>
<dbReference type="InterPro" id="IPR034596">
    <property type="entry name" value="Ribosomal_mL52"/>
</dbReference>
<comment type="similarity">
    <text evidence="2">Belongs to the mitochondrion-specific ribosomal protein mL52 family.</text>
</comment>
<dbReference type="GO" id="GO:0005762">
    <property type="term" value="C:mitochondrial large ribosomal subunit"/>
    <property type="evidence" value="ECO:0007669"/>
    <property type="project" value="InterPro"/>
</dbReference>
<keyword evidence="10" id="KW-1185">Reference proteome</keyword>
<dbReference type="EMBL" id="JAPTSV010000003">
    <property type="protein sequence ID" value="KAJ1529253.1"/>
    <property type="molecule type" value="Genomic_DNA"/>
</dbReference>
<dbReference type="GO" id="GO:0003735">
    <property type="term" value="F:structural constituent of ribosome"/>
    <property type="evidence" value="ECO:0007669"/>
    <property type="project" value="InterPro"/>
</dbReference>
<organism evidence="9 10">
    <name type="scientific">Megalurothrips usitatus</name>
    <name type="common">bean blossom thrips</name>
    <dbReference type="NCBI Taxonomy" id="439358"/>
    <lineage>
        <taxon>Eukaryota</taxon>
        <taxon>Metazoa</taxon>
        <taxon>Ecdysozoa</taxon>
        <taxon>Arthropoda</taxon>
        <taxon>Hexapoda</taxon>
        <taxon>Insecta</taxon>
        <taxon>Pterygota</taxon>
        <taxon>Neoptera</taxon>
        <taxon>Paraneoptera</taxon>
        <taxon>Thysanoptera</taxon>
        <taxon>Terebrantia</taxon>
        <taxon>Thripoidea</taxon>
        <taxon>Thripidae</taxon>
        <taxon>Megalurothrips</taxon>
    </lineage>
</organism>
<keyword evidence="3" id="KW-0809">Transit peptide</keyword>
<evidence type="ECO:0000256" key="4">
    <source>
        <dbReference type="ARBA" id="ARBA00022980"/>
    </source>
</evidence>
<evidence type="ECO:0000256" key="5">
    <source>
        <dbReference type="ARBA" id="ARBA00023128"/>
    </source>
</evidence>
<dbReference type="PANTHER" id="PTHR34090:SF1">
    <property type="entry name" value="LARGE RIBOSOMAL SUBUNIT PROTEIN ML52"/>
    <property type="match status" value="1"/>
</dbReference>
<evidence type="ECO:0000256" key="6">
    <source>
        <dbReference type="ARBA" id="ARBA00023274"/>
    </source>
</evidence>
<gene>
    <name evidence="9" type="ORF">ONE63_006053</name>
</gene>
<proteinExistence type="inferred from homology"/>
<sequence>MMSRLWTKLFSPHRSFIGSLIPIRCNSKGPLPLDRWRVSVGLPAALNDVKEFKDYPDFSYVDGRPTPVTPYQLKEIKRQRALAASAVKHLKEIKYIEERHMKKIQSAEAERRLIIESKLKPKGDQLLEVKKV</sequence>
<keyword evidence="5" id="KW-0496">Mitochondrion</keyword>
<evidence type="ECO:0000313" key="9">
    <source>
        <dbReference type="EMBL" id="KAJ1529253.1"/>
    </source>
</evidence>
<protein>
    <recommendedName>
        <fullName evidence="7">Large ribosomal subunit protein mL52</fullName>
    </recommendedName>
    <alternativeName>
        <fullName evidence="8">39S ribosomal protein L52, mitochondrial</fullName>
    </alternativeName>
</protein>
<evidence type="ECO:0000256" key="1">
    <source>
        <dbReference type="ARBA" id="ARBA00004173"/>
    </source>
</evidence>
<comment type="caution">
    <text evidence="9">The sequence shown here is derived from an EMBL/GenBank/DDBJ whole genome shotgun (WGS) entry which is preliminary data.</text>
</comment>
<evidence type="ECO:0000256" key="8">
    <source>
        <dbReference type="ARBA" id="ARBA00035425"/>
    </source>
</evidence>
<keyword evidence="6" id="KW-0687">Ribonucleoprotein</keyword>
<evidence type="ECO:0000256" key="7">
    <source>
        <dbReference type="ARBA" id="ARBA00035181"/>
    </source>
</evidence>
<keyword evidence="4" id="KW-0689">Ribosomal protein</keyword>